<dbReference type="RefSeq" id="WP_116573746.1">
    <property type="nucleotide sequence ID" value="NZ_QDGZ01000008.1"/>
</dbReference>
<keyword evidence="4" id="KW-1185">Reference proteome</keyword>
<feature type="transmembrane region" description="Helical" evidence="2">
    <location>
        <begin position="6"/>
        <end position="32"/>
    </location>
</feature>
<feature type="region of interest" description="Disordered" evidence="1">
    <location>
        <begin position="43"/>
        <end position="73"/>
    </location>
</feature>
<keyword evidence="2" id="KW-1133">Transmembrane helix</keyword>
<comment type="caution">
    <text evidence="3">The sequence shown here is derived from an EMBL/GenBank/DDBJ whole genome shotgun (WGS) entry which is preliminary data.</text>
</comment>
<organism evidence="3 4">
    <name type="scientific">Nocardioides gansuensis</name>
    <dbReference type="NCBI Taxonomy" id="2138300"/>
    <lineage>
        <taxon>Bacteria</taxon>
        <taxon>Bacillati</taxon>
        <taxon>Actinomycetota</taxon>
        <taxon>Actinomycetes</taxon>
        <taxon>Propionibacteriales</taxon>
        <taxon>Nocardioidaceae</taxon>
        <taxon>Nocardioides</taxon>
    </lineage>
</organism>
<evidence type="ECO:0000256" key="2">
    <source>
        <dbReference type="SAM" id="Phobius"/>
    </source>
</evidence>
<gene>
    <name evidence="3" type="ORF">DDE18_18475</name>
</gene>
<evidence type="ECO:0000256" key="1">
    <source>
        <dbReference type="SAM" id="MobiDB-lite"/>
    </source>
</evidence>
<accession>A0A2T8F6W9</accession>
<dbReference type="OrthoDB" id="9997572at2"/>
<dbReference type="Proteomes" id="UP000246018">
    <property type="component" value="Unassembled WGS sequence"/>
</dbReference>
<dbReference type="EMBL" id="QDGZ01000008">
    <property type="protein sequence ID" value="PVG81464.1"/>
    <property type="molecule type" value="Genomic_DNA"/>
</dbReference>
<keyword evidence="2" id="KW-0812">Transmembrane</keyword>
<evidence type="ECO:0000313" key="3">
    <source>
        <dbReference type="EMBL" id="PVG81464.1"/>
    </source>
</evidence>
<proteinExistence type="predicted"/>
<reference evidence="3 4" key="1">
    <citation type="submission" date="2018-04" db="EMBL/GenBank/DDBJ databases">
        <title>Genome of Nocardioides gansuensis WSJ-1.</title>
        <authorList>
            <person name="Wu S."/>
            <person name="Wang G."/>
        </authorList>
    </citation>
    <scope>NUCLEOTIDE SEQUENCE [LARGE SCALE GENOMIC DNA]</scope>
    <source>
        <strain evidence="3 4">WSJ-1</strain>
    </source>
</reference>
<keyword evidence="2" id="KW-0472">Membrane</keyword>
<evidence type="ECO:0000313" key="4">
    <source>
        <dbReference type="Proteomes" id="UP000246018"/>
    </source>
</evidence>
<feature type="compositionally biased region" description="Polar residues" evidence="1">
    <location>
        <begin position="50"/>
        <end position="73"/>
    </location>
</feature>
<dbReference type="AlphaFoldDB" id="A0A2T8F6W9"/>
<protein>
    <submittedName>
        <fullName evidence="3">Uncharacterized protein</fullName>
    </submittedName>
</protein>
<name>A0A2T8F6W9_9ACTN</name>
<sequence>MTPTEHVVGFVAMALAILTILVVGTLLAADIIHIGHRAAGSRLGADAENDSPSTAQNTELATSTSGGNSNAHR</sequence>